<protein>
    <submittedName>
        <fullName evidence="1">Uncharacterized protein</fullName>
    </submittedName>
</protein>
<dbReference type="InterPro" id="IPR007681">
    <property type="entry name" value="Mog1"/>
</dbReference>
<evidence type="ECO:0000313" key="2">
    <source>
        <dbReference type="Proteomes" id="UP000784294"/>
    </source>
</evidence>
<dbReference type="SUPFAM" id="SSF55724">
    <property type="entry name" value="Mog1p/PsbP-like"/>
    <property type="match status" value="1"/>
</dbReference>
<reference evidence="1" key="1">
    <citation type="submission" date="2018-11" db="EMBL/GenBank/DDBJ databases">
        <authorList>
            <consortium name="Pathogen Informatics"/>
        </authorList>
    </citation>
    <scope>NUCLEOTIDE SEQUENCE</scope>
</reference>
<comment type="caution">
    <text evidence="1">The sequence shown here is derived from an EMBL/GenBank/DDBJ whole genome shotgun (WGS) entry which is preliminary data.</text>
</comment>
<keyword evidence="2" id="KW-1185">Reference proteome</keyword>
<dbReference type="Proteomes" id="UP000784294">
    <property type="component" value="Unassembled WGS sequence"/>
</dbReference>
<gene>
    <name evidence="1" type="ORF">PXEA_LOCUS25670</name>
</gene>
<dbReference type="AlphaFoldDB" id="A0A3S5AL89"/>
<accession>A0A3S5AL89</accession>
<dbReference type="EMBL" id="CAAALY010131786">
    <property type="protein sequence ID" value="VEL32230.1"/>
    <property type="molecule type" value="Genomic_DNA"/>
</dbReference>
<dbReference type="Gene3D" id="3.40.1000.10">
    <property type="entry name" value="Mog1/PsbP, alpha/beta/alpha sandwich"/>
    <property type="match status" value="1"/>
</dbReference>
<name>A0A3S5AL89_9PLAT</name>
<organism evidence="1 2">
    <name type="scientific">Protopolystoma xenopodis</name>
    <dbReference type="NCBI Taxonomy" id="117903"/>
    <lineage>
        <taxon>Eukaryota</taxon>
        <taxon>Metazoa</taxon>
        <taxon>Spiralia</taxon>
        <taxon>Lophotrochozoa</taxon>
        <taxon>Platyhelminthes</taxon>
        <taxon>Monogenea</taxon>
        <taxon>Polyopisthocotylea</taxon>
        <taxon>Polystomatidea</taxon>
        <taxon>Polystomatidae</taxon>
        <taxon>Protopolystoma</taxon>
    </lineage>
</organism>
<dbReference type="InterPro" id="IPR016123">
    <property type="entry name" value="Mog1/PsbP_a/b/a-sand"/>
</dbReference>
<evidence type="ECO:0000313" key="1">
    <source>
        <dbReference type="EMBL" id="VEL32230.1"/>
    </source>
</evidence>
<proteinExistence type="predicted"/>
<dbReference type="Pfam" id="PF04603">
    <property type="entry name" value="Mog1"/>
    <property type="match status" value="1"/>
</dbReference>
<sequence length="68" mass="7867">MPDIIILYVFSYSSSTDPLTVRVAGTQTVSKYCERSYDEVRIHLVLYRYPGYATDVLVYVNDPLHSFQ</sequence>